<dbReference type="OrthoDB" id="691673at2759"/>
<dbReference type="AlphaFoldDB" id="A0A8J9YRU2"/>
<reference evidence="1" key="1">
    <citation type="submission" date="2022-01" db="EMBL/GenBank/DDBJ databases">
        <authorList>
            <person name="Braso-Vives M."/>
        </authorList>
    </citation>
    <scope>NUCLEOTIDE SEQUENCE</scope>
</reference>
<sequence length="73" mass="8225">MVEGSGPAPGPDRGNSWSYAEVCCLISVWSEVEILRRLGSARNRDAYFKIQERLREAGWANPSQQENHLPPKI</sequence>
<dbReference type="Proteomes" id="UP000838412">
    <property type="component" value="Chromosome 11"/>
</dbReference>
<organism evidence="1 2">
    <name type="scientific">Branchiostoma lanceolatum</name>
    <name type="common">Common lancelet</name>
    <name type="synonym">Amphioxus lanceolatum</name>
    <dbReference type="NCBI Taxonomy" id="7740"/>
    <lineage>
        <taxon>Eukaryota</taxon>
        <taxon>Metazoa</taxon>
        <taxon>Chordata</taxon>
        <taxon>Cephalochordata</taxon>
        <taxon>Leptocardii</taxon>
        <taxon>Amphioxiformes</taxon>
        <taxon>Branchiostomatidae</taxon>
        <taxon>Branchiostoma</taxon>
    </lineage>
</organism>
<gene>
    <name evidence="1" type="primary">Hypp6100</name>
    <name evidence="1" type="ORF">BLAG_LOCUS4620</name>
</gene>
<proteinExistence type="predicted"/>
<keyword evidence="2" id="KW-1185">Reference proteome</keyword>
<evidence type="ECO:0000313" key="1">
    <source>
        <dbReference type="EMBL" id="CAH1240789.1"/>
    </source>
</evidence>
<evidence type="ECO:0000313" key="2">
    <source>
        <dbReference type="Proteomes" id="UP000838412"/>
    </source>
</evidence>
<name>A0A8J9YRU2_BRALA</name>
<protein>
    <submittedName>
        <fullName evidence="1">Hypp6100 protein</fullName>
    </submittedName>
</protein>
<accession>A0A8J9YRU2</accession>
<dbReference type="EMBL" id="OV696696">
    <property type="protein sequence ID" value="CAH1240789.1"/>
    <property type="molecule type" value="Genomic_DNA"/>
</dbReference>